<feature type="compositionally biased region" description="Polar residues" evidence="1">
    <location>
        <begin position="11"/>
        <end position="22"/>
    </location>
</feature>
<evidence type="ECO:0000256" key="1">
    <source>
        <dbReference type="SAM" id="MobiDB-lite"/>
    </source>
</evidence>
<dbReference type="AlphaFoldDB" id="A0A426ZN68"/>
<dbReference type="EMBL" id="AMZH03005835">
    <property type="protein sequence ID" value="RRT65375.1"/>
    <property type="molecule type" value="Genomic_DNA"/>
</dbReference>
<comment type="caution">
    <text evidence="2">The sequence shown here is derived from an EMBL/GenBank/DDBJ whole genome shotgun (WGS) entry which is preliminary data.</text>
</comment>
<reference evidence="2 3" key="1">
    <citation type="journal article" date="2014" name="Agronomy (Basel)">
        <title>A Draft Genome Sequence for Ensete ventricosum, the Drought-Tolerant Tree Against Hunger.</title>
        <authorList>
            <person name="Harrison J."/>
            <person name="Moore K.A."/>
            <person name="Paszkiewicz K."/>
            <person name="Jones T."/>
            <person name="Grant M."/>
            <person name="Ambacheew D."/>
            <person name="Muzemil S."/>
            <person name="Studholme D.J."/>
        </authorList>
    </citation>
    <scope>NUCLEOTIDE SEQUENCE [LARGE SCALE GENOMIC DNA]</scope>
</reference>
<protein>
    <submittedName>
        <fullName evidence="2">Uncharacterized protein</fullName>
    </submittedName>
</protein>
<dbReference type="Proteomes" id="UP000287651">
    <property type="component" value="Unassembled WGS sequence"/>
</dbReference>
<accession>A0A426ZN68</accession>
<feature type="region of interest" description="Disordered" evidence="1">
    <location>
        <begin position="1"/>
        <end position="25"/>
    </location>
</feature>
<sequence>MSPSLLAHPAATSTGERSGASSRSHRQLPWEATALQVLPPLNAVTACARGSHRYCGRAPLLRTAAVAFIGWCPSLVRGRTTAAYARLLPVRGRRLSAASARRLPLPPSRSLLLACSCRSAVVLSQSDFCSRTAVVRGYCLRTAAAGSTAAAVVQQCC</sequence>
<organism evidence="2 3">
    <name type="scientific">Ensete ventricosum</name>
    <name type="common">Abyssinian banana</name>
    <name type="synonym">Musa ensete</name>
    <dbReference type="NCBI Taxonomy" id="4639"/>
    <lineage>
        <taxon>Eukaryota</taxon>
        <taxon>Viridiplantae</taxon>
        <taxon>Streptophyta</taxon>
        <taxon>Embryophyta</taxon>
        <taxon>Tracheophyta</taxon>
        <taxon>Spermatophyta</taxon>
        <taxon>Magnoliopsida</taxon>
        <taxon>Liliopsida</taxon>
        <taxon>Zingiberales</taxon>
        <taxon>Musaceae</taxon>
        <taxon>Ensete</taxon>
    </lineage>
</organism>
<gene>
    <name evidence="2" type="ORF">B296_00023270</name>
</gene>
<proteinExistence type="predicted"/>
<evidence type="ECO:0000313" key="2">
    <source>
        <dbReference type="EMBL" id="RRT65375.1"/>
    </source>
</evidence>
<name>A0A426ZN68_ENSVE</name>
<evidence type="ECO:0000313" key="3">
    <source>
        <dbReference type="Proteomes" id="UP000287651"/>
    </source>
</evidence>